<keyword evidence="4 8" id="KW-0812">Transmembrane</keyword>
<dbReference type="Gene3D" id="1.20.1250.20">
    <property type="entry name" value="MFS general substrate transporter like domains"/>
    <property type="match status" value="2"/>
</dbReference>
<evidence type="ECO:0000256" key="4">
    <source>
        <dbReference type="ARBA" id="ARBA00022692"/>
    </source>
</evidence>
<sequence>MTLPHAEVPPSQPDDEEEGRERIENPKQVADDTKTNDPRTFPDGGPSAWLVVFGASFGLFVSFGWINCVGVFQAYYESHQLQSESPSTVSWIPSVSMFMMFITGPFVGRLFDNFGPRYLLLTGTALHIFGLMMASLSSQLYQFILSQAICSPVGASMVLYSSFNCVTSWFIQRRALAMGITASGSSLGGVIFPILVDHLIPRIGFGWTMRTCAFMMLGLLIVTNLTVRSRLSPKPKNVEFIDFLKPLVDPPFLLTALAGFFYSMGMFIPITFLATYGEHVGMSPKMAGYLVSIFNGASAIGRILPGYAADKAGNFNVSLTAACLSTILVFGLWLPGHSNAAAIAFAASFGFSSGTYTAMSPALVAQISDIHEIGTRSGTMYAFMSVAALTGSPIGGALISATGGNYWKLQVFAGSMLATGSCFYIAARMYLAKGRIRGKI</sequence>
<feature type="transmembrane region" description="Helical" evidence="8">
    <location>
        <begin position="252"/>
        <end position="274"/>
    </location>
</feature>
<dbReference type="InterPro" id="IPR050327">
    <property type="entry name" value="Proton-linked_MCT"/>
</dbReference>
<reference evidence="11" key="1">
    <citation type="journal article" date="2015" name="Genome Announc.">
        <title>Genome sequence of the AIDS-associated pathogen Penicillium marneffei (ATCC18224) and its near taxonomic relative Talaromyces stipitatus (ATCC10500).</title>
        <authorList>
            <person name="Nierman W.C."/>
            <person name="Fedorova-Abrams N.D."/>
            <person name="Andrianopoulos A."/>
        </authorList>
    </citation>
    <scope>NUCLEOTIDE SEQUENCE [LARGE SCALE GENOMIC DNA]</scope>
    <source>
        <strain evidence="11">ATCC 10500 / CBS 375.48 / QM 6759 / NRRL 1006</strain>
    </source>
</reference>
<feature type="transmembrane region" description="Helical" evidence="8">
    <location>
        <begin position="286"/>
        <end position="304"/>
    </location>
</feature>
<proteinExistence type="inferred from homology"/>
<dbReference type="CDD" id="cd17352">
    <property type="entry name" value="MFS_MCT_SLC16"/>
    <property type="match status" value="1"/>
</dbReference>
<dbReference type="InParanoid" id="B8M092"/>
<feature type="transmembrane region" description="Helical" evidence="8">
    <location>
        <begin position="207"/>
        <end position="227"/>
    </location>
</feature>
<evidence type="ECO:0000256" key="7">
    <source>
        <dbReference type="SAM" id="MobiDB-lite"/>
    </source>
</evidence>
<dbReference type="PANTHER" id="PTHR11360">
    <property type="entry name" value="MONOCARBOXYLATE TRANSPORTER"/>
    <property type="match status" value="1"/>
</dbReference>
<evidence type="ECO:0000256" key="2">
    <source>
        <dbReference type="ARBA" id="ARBA00006727"/>
    </source>
</evidence>
<organism evidence="10 11">
    <name type="scientific">Talaromyces stipitatus (strain ATCC 10500 / CBS 375.48 / QM 6759 / NRRL 1006)</name>
    <name type="common">Penicillium stipitatum</name>
    <dbReference type="NCBI Taxonomy" id="441959"/>
    <lineage>
        <taxon>Eukaryota</taxon>
        <taxon>Fungi</taxon>
        <taxon>Dikarya</taxon>
        <taxon>Ascomycota</taxon>
        <taxon>Pezizomycotina</taxon>
        <taxon>Eurotiomycetes</taxon>
        <taxon>Eurotiomycetidae</taxon>
        <taxon>Eurotiales</taxon>
        <taxon>Trichocomaceae</taxon>
        <taxon>Talaromyces</taxon>
        <taxon>Talaromyces sect. Talaromyces</taxon>
    </lineage>
</organism>
<evidence type="ECO:0000313" key="10">
    <source>
        <dbReference type="EMBL" id="EED21189.1"/>
    </source>
</evidence>
<feature type="transmembrane region" description="Helical" evidence="8">
    <location>
        <begin position="340"/>
        <end position="359"/>
    </location>
</feature>
<dbReference type="PhylomeDB" id="B8M092"/>
<dbReference type="EMBL" id="EQ962653">
    <property type="protein sequence ID" value="EED21189.1"/>
    <property type="molecule type" value="Genomic_DNA"/>
</dbReference>
<evidence type="ECO:0000259" key="9">
    <source>
        <dbReference type="PROSITE" id="PS50850"/>
    </source>
</evidence>
<keyword evidence="3" id="KW-0813">Transport</keyword>
<evidence type="ECO:0000256" key="5">
    <source>
        <dbReference type="ARBA" id="ARBA00022989"/>
    </source>
</evidence>
<feature type="transmembrane region" description="Helical" evidence="8">
    <location>
        <begin position="88"/>
        <end position="111"/>
    </location>
</feature>
<evidence type="ECO:0000256" key="8">
    <source>
        <dbReference type="SAM" id="Phobius"/>
    </source>
</evidence>
<dbReference type="AlphaFoldDB" id="B8M092"/>
<keyword evidence="5 8" id="KW-1133">Transmembrane helix</keyword>
<feature type="transmembrane region" description="Helical" evidence="8">
    <location>
        <begin position="411"/>
        <end position="431"/>
    </location>
</feature>
<protein>
    <submittedName>
        <fullName evidence="10">MFS monocarboxylate transporter (Mct), putative</fullName>
    </submittedName>
</protein>
<dbReference type="GO" id="GO:0016020">
    <property type="term" value="C:membrane"/>
    <property type="evidence" value="ECO:0007669"/>
    <property type="project" value="UniProtKB-SubCell"/>
</dbReference>
<dbReference type="OrthoDB" id="5667at2759"/>
<accession>B8M092</accession>
<feature type="transmembrane region" description="Helical" evidence="8">
    <location>
        <begin position="143"/>
        <end position="163"/>
    </location>
</feature>
<gene>
    <name evidence="10" type="ORF">TSTA_084200</name>
</gene>
<dbReference type="HOGENOM" id="CLU_001265_1_0_1"/>
<comment type="subcellular location">
    <subcellularLocation>
        <location evidence="1">Membrane</location>
        <topology evidence="1">Multi-pass membrane protein</topology>
    </subcellularLocation>
</comment>
<dbReference type="VEuPathDB" id="FungiDB:TSTA_084200"/>
<keyword evidence="6 8" id="KW-0472">Membrane</keyword>
<dbReference type="OMA" id="ANMQYGW"/>
<feature type="transmembrane region" description="Helical" evidence="8">
    <location>
        <begin position="380"/>
        <end position="399"/>
    </location>
</feature>
<feature type="transmembrane region" description="Helical" evidence="8">
    <location>
        <begin position="175"/>
        <end position="195"/>
    </location>
</feature>
<dbReference type="PROSITE" id="PS50850">
    <property type="entry name" value="MFS"/>
    <property type="match status" value="1"/>
</dbReference>
<dbReference type="InterPro" id="IPR020846">
    <property type="entry name" value="MFS_dom"/>
</dbReference>
<evidence type="ECO:0000313" key="11">
    <source>
        <dbReference type="Proteomes" id="UP000001745"/>
    </source>
</evidence>
<dbReference type="Proteomes" id="UP000001745">
    <property type="component" value="Unassembled WGS sequence"/>
</dbReference>
<feature type="transmembrane region" description="Helical" evidence="8">
    <location>
        <begin position="48"/>
        <end position="76"/>
    </location>
</feature>
<feature type="domain" description="Major facilitator superfamily (MFS) profile" evidence="9">
    <location>
        <begin position="251"/>
        <end position="440"/>
    </location>
</feature>
<dbReference type="RefSeq" id="XP_002478152.1">
    <property type="nucleotide sequence ID" value="XM_002478107.1"/>
</dbReference>
<dbReference type="SUPFAM" id="SSF103473">
    <property type="entry name" value="MFS general substrate transporter"/>
    <property type="match status" value="1"/>
</dbReference>
<evidence type="ECO:0000256" key="3">
    <source>
        <dbReference type="ARBA" id="ARBA00022448"/>
    </source>
</evidence>
<dbReference type="GO" id="GO:0022857">
    <property type="term" value="F:transmembrane transporter activity"/>
    <property type="evidence" value="ECO:0007669"/>
    <property type="project" value="InterPro"/>
</dbReference>
<evidence type="ECO:0000256" key="1">
    <source>
        <dbReference type="ARBA" id="ARBA00004141"/>
    </source>
</evidence>
<dbReference type="PANTHER" id="PTHR11360:SF224">
    <property type="entry name" value="MAJOR FACILITATOR SUPERFAMILY (MFS) PROFILE DOMAIN-CONTAINING PROTEIN-RELATED"/>
    <property type="match status" value="1"/>
</dbReference>
<keyword evidence="11" id="KW-1185">Reference proteome</keyword>
<feature type="region of interest" description="Disordered" evidence="7">
    <location>
        <begin position="1"/>
        <end position="40"/>
    </location>
</feature>
<feature type="compositionally biased region" description="Basic and acidic residues" evidence="7">
    <location>
        <begin position="19"/>
        <end position="37"/>
    </location>
</feature>
<comment type="similarity">
    <text evidence="2">Belongs to the major facilitator superfamily. Monocarboxylate porter (TC 2.A.1.13) family.</text>
</comment>
<feature type="transmembrane region" description="Helical" evidence="8">
    <location>
        <begin position="316"/>
        <end position="334"/>
    </location>
</feature>
<dbReference type="eggNOG" id="KOG2504">
    <property type="taxonomic scope" value="Eukaryota"/>
</dbReference>
<evidence type="ECO:0000256" key="6">
    <source>
        <dbReference type="ARBA" id="ARBA00023136"/>
    </source>
</evidence>
<dbReference type="Pfam" id="PF07690">
    <property type="entry name" value="MFS_1"/>
    <property type="match status" value="1"/>
</dbReference>
<dbReference type="GeneID" id="8101513"/>
<name>B8M092_TALSN</name>
<dbReference type="InterPro" id="IPR036259">
    <property type="entry name" value="MFS_trans_sf"/>
</dbReference>
<dbReference type="InterPro" id="IPR011701">
    <property type="entry name" value="MFS"/>
</dbReference>